<proteinExistence type="predicted"/>
<dbReference type="RefSeq" id="WP_380855594.1">
    <property type="nucleotide sequence ID" value="NZ_JBHRXV010000001.1"/>
</dbReference>
<gene>
    <name evidence="1" type="ORF">ACFOMD_01270</name>
</gene>
<organism evidence="1 2">
    <name type="scientific">Sphingoaurantiacus capsulatus</name>
    <dbReference type="NCBI Taxonomy" id="1771310"/>
    <lineage>
        <taxon>Bacteria</taxon>
        <taxon>Pseudomonadati</taxon>
        <taxon>Pseudomonadota</taxon>
        <taxon>Alphaproteobacteria</taxon>
        <taxon>Sphingomonadales</taxon>
        <taxon>Sphingosinicellaceae</taxon>
        <taxon>Sphingoaurantiacus</taxon>
    </lineage>
</organism>
<accession>A0ABV7X4Y0</accession>
<name>A0ABV7X4Y0_9SPHN</name>
<sequence>MKVTAERKLLKKEDLQKAVAAKKTELETVGAHIKATETAIKTANDRLKTPAVQGNAEAKAEIDKELSIANGDLELAKKKKAGIETEIANGEAGLRILEGSPGTSCAFSHSAALELLAPVADTRLRLVADATHSPLRDDDTKLAVNSSGLLATANVVAADRTGDILVEIASAIAGFGSAGDPLGFVDTDLKAANQEECGKLPTKFAYRLDPAESAEVGRLNGEFFKAGFPFHLEVPDMSGETYKFTDDDTAIVDRQRITNRPSGGGQTYKLGDALRHQGTNGALFYRTALPQTIVLRQCKAGIACTGTDQTVPIDATVTMLPQIGPISYIPMRSSAFVKTVDDVVFDNGMLTSWNANRPSEVLEVVRLPVRILKAIISVPAEIFRLRIDLSDQQKGLAASQQAQIAAQAELAEIQACVETAGNDKDAAMACFKE</sequence>
<dbReference type="Proteomes" id="UP001595615">
    <property type="component" value="Unassembled WGS sequence"/>
</dbReference>
<keyword evidence="2" id="KW-1185">Reference proteome</keyword>
<dbReference type="EMBL" id="JBHRXV010000001">
    <property type="protein sequence ID" value="MFC3711181.1"/>
    <property type="molecule type" value="Genomic_DNA"/>
</dbReference>
<comment type="caution">
    <text evidence="1">The sequence shown here is derived from an EMBL/GenBank/DDBJ whole genome shotgun (WGS) entry which is preliminary data.</text>
</comment>
<evidence type="ECO:0000313" key="1">
    <source>
        <dbReference type="EMBL" id="MFC3711181.1"/>
    </source>
</evidence>
<protein>
    <submittedName>
        <fullName evidence="1">Uncharacterized protein</fullName>
    </submittedName>
</protein>
<reference evidence="2" key="1">
    <citation type="journal article" date="2019" name="Int. J. Syst. Evol. Microbiol.">
        <title>The Global Catalogue of Microorganisms (GCM) 10K type strain sequencing project: providing services to taxonomists for standard genome sequencing and annotation.</title>
        <authorList>
            <consortium name="The Broad Institute Genomics Platform"/>
            <consortium name="The Broad Institute Genome Sequencing Center for Infectious Disease"/>
            <person name="Wu L."/>
            <person name="Ma J."/>
        </authorList>
    </citation>
    <scope>NUCLEOTIDE SEQUENCE [LARGE SCALE GENOMIC DNA]</scope>
    <source>
        <strain evidence="2">KCTC 42644</strain>
    </source>
</reference>
<evidence type="ECO:0000313" key="2">
    <source>
        <dbReference type="Proteomes" id="UP001595615"/>
    </source>
</evidence>